<feature type="transmembrane region" description="Helical" evidence="1">
    <location>
        <begin position="81"/>
        <end position="99"/>
    </location>
</feature>
<reference evidence="2 3" key="1">
    <citation type="submission" date="2017-08" db="EMBL/GenBank/DDBJ databases">
        <authorList>
            <person name="Park S.-J."/>
            <person name="Kim H."/>
        </authorList>
    </citation>
    <scope>NUCLEOTIDE SEQUENCE [LARGE SCALE GENOMIC DNA]</scope>
    <source>
        <strain evidence="3">ye3</strain>
    </source>
</reference>
<feature type="transmembrane region" description="Helical" evidence="1">
    <location>
        <begin position="179"/>
        <end position="196"/>
    </location>
</feature>
<keyword evidence="1" id="KW-0812">Transmembrane</keyword>
<feature type="transmembrane region" description="Helical" evidence="1">
    <location>
        <begin position="208"/>
        <end position="225"/>
    </location>
</feature>
<proteinExistence type="predicted"/>
<organism evidence="2 3">
    <name type="scientific">Pollutimonas thiosulfatoxidans</name>
    <dbReference type="NCBI Taxonomy" id="2028345"/>
    <lineage>
        <taxon>Bacteria</taxon>
        <taxon>Pseudomonadati</taxon>
        <taxon>Pseudomonadota</taxon>
        <taxon>Betaproteobacteria</taxon>
        <taxon>Burkholderiales</taxon>
        <taxon>Alcaligenaceae</taxon>
        <taxon>Pollutimonas</taxon>
    </lineage>
</organism>
<evidence type="ECO:0000313" key="3">
    <source>
        <dbReference type="Proteomes" id="UP000283474"/>
    </source>
</evidence>
<feature type="transmembrane region" description="Helical" evidence="1">
    <location>
        <begin position="372"/>
        <end position="390"/>
    </location>
</feature>
<gene>
    <name evidence="2" type="ORF">CKA81_13260</name>
</gene>
<keyword evidence="1" id="KW-1133">Transmembrane helix</keyword>
<dbReference type="OrthoDB" id="9061701at2"/>
<dbReference type="RefSeq" id="WP_128355697.1">
    <property type="nucleotide sequence ID" value="NZ_CP022987.1"/>
</dbReference>
<protein>
    <recommendedName>
        <fullName evidence="4">Glycosyltransferase RgtA/B/C/D-like domain-containing protein</fullName>
    </recommendedName>
</protein>
<evidence type="ECO:0000313" key="2">
    <source>
        <dbReference type="EMBL" id="QAA94700.1"/>
    </source>
</evidence>
<dbReference type="KEGG" id="pus:CKA81_13260"/>
<keyword evidence="3" id="KW-1185">Reference proteome</keyword>
<evidence type="ECO:0000256" key="1">
    <source>
        <dbReference type="SAM" id="Phobius"/>
    </source>
</evidence>
<dbReference type="AlphaFoldDB" id="A0A410GEH6"/>
<dbReference type="Proteomes" id="UP000283474">
    <property type="component" value="Chromosome"/>
</dbReference>
<accession>A0A410GEH6</accession>
<feature type="transmembrane region" description="Helical" evidence="1">
    <location>
        <begin position="348"/>
        <end position="366"/>
    </location>
</feature>
<dbReference type="EMBL" id="CP022987">
    <property type="protein sequence ID" value="QAA94700.1"/>
    <property type="molecule type" value="Genomic_DNA"/>
</dbReference>
<sequence>MPDYSMKLESLKTIPTTHVLAISLAYMLCHLPMLFLGDQVSWDDWIIYRETPQNLAVLAQKIGAPWLTEYFELMSYSRPEIVRLAQFLIFLWCSIFIYGTSSNIGSGKQHAFMVAIVFAVAPLNSSRFLLITFFYSISTLFFFLFFYRASIRLSKITGLGHLVNTFILIIAFQTKSYLVLFYAYFAYVVFIGYSSTENSKGREFLLKYKYYLFLPILYYILLQVFSLPAKEYADYYEVKISPTLWLQRFLDSLVGLLRAVYQRDPQAVVVTLIVCISLIVFTLHSLSSVISVNLHRRKLMQPMTAGQPAVRPCVGPVVGIALIAAGLFPYLAIGVIPEFGHYSSRHQLGLMLGFSVLTAGLLSSAISPLRRYIIVIIVLSSILSWWTHYFDAHVMYSKQRSIIAQIRSLEPLQFTDVIVHDDTEHLNLWETPFNTNEWHGMFAAATGLRNLCIKRFGPSAWEDDNYILRNQPEIFADCDGSVYAKMDQYKPRGNLGRIYITSEHERESYRPKLQAFLIDLLTSSRVPLSLELRKRVIIADAPMDRPH</sequence>
<evidence type="ECO:0008006" key="4">
    <source>
        <dbReference type="Google" id="ProtNLM"/>
    </source>
</evidence>
<feature type="transmembrane region" description="Helical" evidence="1">
    <location>
        <begin position="268"/>
        <end position="294"/>
    </location>
</feature>
<keyword evidence="1" id="KW-0472">Membrane</keyword>
<feature type="transmembrane region" description="Helical" evidence="1">
    <location>
        <begin position="20"/>
        <end position="37"/>
    </location>
</feature>
<feature type="transmembrane region" description="Helical" evidence="1">
    <location>
        <begin position="314"/>
        <end position="336"/>
    </location>
</feature>
<feature type="transmembrane region" description="Helical" evidence="1">
    <location>
        <begin position="111"/>
        <end position="144"/>
    </location>
</feature>
<name>A0A410GEH6_9BURK</name>